<gene>
    <name evidence="1" type="ORF">FHX47_001689</name>
</gene>
<evidence type="ECO:0000313" key="2">
    <source>
        <dbReference type="Proteomes" id="UP000547528"/>
    </source>
</evidence>
<name>A0A7W5XLF2_9MICC</name>
<dbReference type="InterPro" id="IPR036412">
    <property type="entry name" value="HAD-like_sf"/>
</dbReference>
<dbReference type="Proteomes" id="UP000547528">
    <property type="component" value="Unassembled WGS sequence"/>
</dbReference>
<dbReference type="AlphaFoldDB" id="A0A7W5XLF2"/>
<comment type="caution">
    <text evidence="1">The sequence shown here is derived from an EMBL/GenBank/DDBJ whole genome shotgun (WGS) entry which is preliminary data.</text>
</comment>
<keyword evidence="2" id="KW-1185">Reference proteome</keyword>
<proteinExistence type="predicted"/>
<sequence>MLAEVRRRGVVVVLITNSPAEGFAPWLQMLGLRNSFDAVINDARKPFGMPDALQRARSAGQTSIDAEHVLSVGDIWGNDLAHVSIDGGTTILLDRFGTDVGTPDYRVSAWEKAAPIIRRWAD</sequence>
<dbReference type="SUPFAM" id="SSF56784">
    <property type="entry name" value="HAD-like"/>
    <property type="match status" value="1"/>
</dbReference>
<dbReference type="EMBL" id="JACIBT010000007">
    <property type="protein sequence ID" value="MBB3668060.1"/>
    <property type="molecule type" value="Genomic_DNA"/>
</dbReference>
<evidence type="ECO:0000313" key="1">
    <source>
        <dbReference type="EMBL" id="MBB3668060.1"/>
    </source>
</evidence>
<organism evidence="1 2">
    <name type="scientific">Garicola koreensis</name>
    <dbReference type="NCBI Taxonomy" id="1262554"/>
    <lineage>
        <taxon>Bacteria</taxon>
        <taxon>Bacillati</taxon>
        <taxon>Actinomycetota</taxon>
        <taxon>Actinomycetes</taxon>
        <taxon>Micrococcales</taxon>
        <taxon>Micrococcaceae</taxon>
        <taxon>Garicola</taxon>
    </lineage>
</organism>
<dbReference type="Gene3D" id="3.40.50.1000">
    <property type="entry name" value="HAD superfamily/HAD-like"/>
    <property type="match status" value="1"/>
</dbReference>
<reference evidence="1 2" key="1">
    <citation type="submission" date="2020-08" db="EMBL/GenBank/DDBJ databases">
        <title>Sequencing the genomes of 1000 actinobacteria strains.</title>
        <authorList>
            <person name="Klenk H.-P."/>
        </authorList>
    </citation>
    <scope>NUCLEOTIDE SEQUENCE [LARGE SCALE GENOMIC DNA]</scope>
    <source>
        <strain evidence="1 2">DSM 28238</strain>
    </source>
</reference>
<accession>A0A7W5XLF2</accession>
<protein>
    <submittedName>
        <fullName evidence="1">FMN phosphatase YigB (HAD superfamily)</fullName>
    </submittedName>
</protein>
<dbReference type="InterPro" id="IPR023214">
    <property type="entry name" value="HAD_sf"/>
</dbReference>